<sequence length="734" mass="82564">MAIFKNKKRKIMSLIFSGTLIGSAVFGSVIFASNQKNKNGIEYKNQNGANPEIFHKGTPDVTNANISITDRRLKEAETPPVVEQPKPTPKPTPAPTPTPPKPTPVPPKPKPTPPNPNKPKSTERVIIEINGVQVVAEVTPAPSRPLDKRDIDAGITNLNPYLNHIVGDIKNIEVTEELKNATAKDLVNKEGIGLKNYFSNFTNDILSDPSPQFDPEAHIRNNFAVWQKILDKFKRLLDSPKVINFLTPEAAAEYRKPKQFSSQNVKYAWLIKNLDYTKFNKLSRGAEAQLKQGFTATADNAYINENGELDSYTYEPAPGYNKVTSRMERDNKERRAFSIEDHWARNPDDIKNGNYRGWTKTDVTDDPKFKKYNVSHADGISIAELKRDKPIDGKLNSGYVVEIDAANQSGYAKTKKLIEELKNNGVEITSYRIKNMGKKDVNQKFREILKVLPDQLPQLELFFDHRATNTSSLIELESKHIKELALYTLGNSLLDDWTLNPLALRKVEWVNTMDYNVSRENKPGADIATRITFNTLAFEESDILKNEPDIFKRINEGLRMAYYVRNNEGIFQGGFGPGLNPDTNEGGNSYPTRLDFSRAPSIKSLKGMKFYDYIKASNASRKLKNLKLFNNNDYFEISGDELDKSQLSTVMAINEPPMAQPKTKIEFSNGQLTQAIRISGTSRLSNLALTNLSVLLRLTKISAPIQVYEGSNELKSQLESNGYKVEFASDNSFN</sequence>
<name>A0ABZ2AIA3_9BACT</name>
<dbReference type="Proteomes" id="UP001431935">
    <property type="component" value="Chromosome"/>
</dbReference>
<dbReference type="RefSeq" id="WP_330463649.1">
    <property type="nucleotide sequence ID" value="NZ_CP143578.1"/>
</dbReference>
<gene>
    <name evidence="5" type="ORF">V2E26_01330</name>
</gene>
<evidence type="ECO:0000259" key="3">
    <source>
        <dbReference type="Pfam" id="PF26361"/>
    </source>
</evidence>
<evidence type="ECO:0000313" key="6">
    <source>
        <dbReference type="Proteomes" id="UP001431935"/>
    </source>
</evidence>
<accession>A0ABZ2AIA3</accession>
<feature type="domain" description="Mycoplasma immunoglobulin binding protein arm" evidence="3">
    <location>
        <begin position="175"/>
        <end position="318"/>
    </location>
</feature>
<dbReference type="InterPro" id="IPR058861">
    <property type="entry name" value="MIB_arm"/>
</dbReference>
<evidence type="ECO:0000313" key="5">
    <source>
        <dbReference type="EMBL" id="WVN21618.1"/>
    </source>
</evidence>
<feature type="compositionally biased region" description="Pro residues" evidence="1">
    <location>
        <begin position="86"/>
        <end position="117"/>
    </location>
</feature>
<dbReference type="Pfam" id="PF26364">
    <property type="entry name" value="MIB_M2"/>
    <property type="match status" value="1"/>
</dbReference>
<dbReference type="Pfam" id="PF26360">
    <property type="entry name" value="MIB_M1"/>
    <property type="match status" value="1"/>
</dbReference>
<evidence type="ECO:0000259" key="2">
    <source>
        <dbReference type="Pfam" id="PF26360"/>
    </source>
</evidence>
<keyword evidence="6" id="KW-1185">Reference proteome</keyword>
<protein>
    <submittedName>
        <fullName evidence="5">Immunoglobulin-blocking virulence protein</fullName>
    </submittedName>
</protein>
<dbReference type="EMBL" id="CP143578">
    <property type="protein sequence ID" value="WVN21618.1"/>
    <property type="molecule type" value="Genomic_DNA"/>
</dbReference>
<evidence type="ECO:0000256" key="1">
    <source>
        <dbReference type="SAM" id="MobiDB-lite"/>
    </source>
</evidence>
<reference evidence="5" key="1">
    <citation type="submission" date="2024-01" db="EMBL/GenBank/DDBJ databases">
        <title>Complete genome sequence of Mycoplasma gateae strain 3700.</title>
        <authorList>
            <person name="Spergser J."/>
        </authorList>
    </citation>
    <scope>NUCLEOTIDE SEQUENCE [LARGE SCALE GENOMIC DNA]</scope>
    <source>
        <strain evidence="5">3700</strain>
    </source>
</reference>
<evidence type="ECO:0000259" key="4">
    <source>
        <dbReference type="Pfam" id="PF26364"/>
    </source>
</evidence>
<dbReference type="InterPro" id="IPR058860">
    <property type="entry name" value="MIB_M2"/>
</dbReference>
<feature type="region of interest" description="Disordered" evidence="1">
    <location>
        <begin position="71"/>
        <end position="121"/>
    </location>
</feature>
<proteinExistence type="predicted"/>
<dbReference type="Pfam" id="PF26361">
    <property type="entry name" value="MIB_arm"/>
    <property type="match status" value="1"/>
</dbReference>
<dbReference type="NCBIfam" id="TIGR04524">
    <property type="entry name" value="mycoplas_M_dom"/>
    <property type="match status" value="1"/>
</dbReference>
<organism evidence="5 6">
    <name type="scientific">Metamycoplasma gateae</name>
    <dbReference type="NCBI Taxonomy" id="35769"/>
    <lineage>
        <taxon>Bacteria</taxon>
        <taxon>Bacillati</taxon>
        <taxon>Mycoplasmatota</taxon>
        <taxon>Mycoplasmoidales</taxon>
        <taxon>Metamycoplasmataceae</taxon>
        <taxon>Metamycoplasma</taxon>
    </lineage>
</organism>
<feature type="domain" description="IgG-blocking virulence" evidence="2">
    <location>
        <begin position="323"/>
        <end position="523"/>
    </location>
</feature>
<dbReference type="InterPro" id="IPR030942">
    <property type="entry name" value="Mycoplas_M_dom"/>
</dbReference>
<dbReference type="InterPro" id="IPR030941">
    <property type="entry name" value="Predic_Ig_block"/>
</dbReference>
<feature type="domain" description="Mycoplasma immunoglobulin binding protein M2" evidence="4">
    <location>
        <begin position="533"/>
        <end position="726"/>
    </location>
</feature>
<dbReference type="NCBIfam" id="TIGR04526">
    <property type="entry name" value="predic_Ig_block"/>
    <property type="match status" value="1"/>
</dbReference>